<dbReference type="Proteomes" id="UP000783686">
    <property type="component" value="Unassembled WGS sequence"/>
</dbReference>
<proteinExistence type="predicted"/>
<keyword evidence="2" id="KW-1185">Reference proteome</keyword>
<dbReference type="Proteomes" id="UP000614601">
    <property type="component" value="Unassembled WGS sequence"/>
</dbReference>
<protein>
    <submittedName>
        <fullName evidence="1">Uncharacterized protein</fullName>
    </submittedName>
</protein>
<evidence type="ECO:0000313" key="2">
    <source>
        <dbReference type="Proteomes" id="UP000614601"/>
    </source>
</evidence>
<dbReference type="EMBL" id="CAJFDH010000003">
    <property type="protein sequence ID" value="CAD5215360.1"/>
    <property type="molecule type" value="Genomic_DNA"/>
</dbReference>
<reference evidence="1" key="1">
    <citation type="submission" date="2020-09" db="EMBL/GenBank/DDBJ databases">
        <authorList>
            <person name="Kikuchi T."/>
        </authorList>
    </citation>
    <scope>NUCLEOTIDE SEQUENCE</scope>
    <source>
        <strain evidence="1">SH1</strain>
    </source>
</reference>
<dbReference type="OrthoDB" id="10386729at2759"/>
<evidence type="ECO:0000313" key="1">
    <source>
        <dbReference type="EMBL" id="CAD5215360.1"/>
    </source>
</evidence>
<name>A0A811KGD4_9BILA</name>
<organism evidence="1 2">
    <name type="scientific">Bursaphelenchus okinawaensis</name>
    <dbReference type="NCBI Taxonomy" id="465554"/>
    <lineage>
        <taxon>Eukaryota</taxon>
        <taxon>Metazoa</taxon>
        <taxon>Ecdysozoa</taxon>
        <taxon>Nematoda</taxon>
        <taxon>Chromadorea</taxon>
        <taxon>Rhabditida</taxon>
        <taxon>Tylenchina</taxon>
        <taxon>Tylenchomorpha</taxon>
        <taxon>Aphelenchoidea</taxon>
        <taxon>Aphelenchoididae</taxon>
        <taxon>Bursaphelenchus</taxon>
    </lineage>
</organism>
<gene>
    <name evidence="1" type="ORF">BOKJ2_LOCUS6054</name>
</gene>
<sequence>MGKRKSFTNKEDSETATVVKKAKKFFEAKASEDEEKAEEVESDPVGEGLIFEEEEHHHHVFGYQSIGRLESVLSKWHSRRLLKYSTQCGGIILAFGKITLTSTQPIYSVHPYLHVDYKVQCLIFRANKNTKFQTKVESVNGANATSTFMDVPVIIEGVQEEDEVVKGFPVTVQFKRFSYDERTSIIKVKVAH</sequence>
<comment type="caution">
    <text evidence="1">The sequence shown here is derived from an EMBL/GenBank/DDBJ whole genome shotgun (WGS) entry which is preliminary data.</text>
</comment>
<accession>A0A811KGD4</accession>
<dbReference type="EMBL" id="CAJFCW020000003">
    <property type="protein sequence ID" value="CAG9103922.1"/>
    <property type="molecule type" value="Genomic_DNA"/>
</dbReference>
<dbReference type="AlphaFoldDB" id="A0A811KGD4"/>